<proteinExistence type="predicted"/>
<dbReference type="AlphaFoldDB" id="A0A0C2CR67"/>
<reference evidence="1 2" key="1">
    <citation type="submission" date="2013-12" db="EMBL/GenBank/DDBJ databases">
        <title>Draft genome of the parsitic nematode Ancylostoma duodenale.</title>
        <authorList>
            <person name="Mitreva M."/>
        </authorList>
    </citation>
    <scope>NUCLEOTIDE SEQUENCE [LARGE SCALE GENOMIC DNA]</scope>
    <source>
        <strain evidence="1 2">Zhejiang</strain>
    </source>
</reference>
<name>A0A0C2CR67_9BILA</name>
<gene>
    <name evidence="1" type="ORF">ANCDUO_10480</name>
</gene>
<dbReference type="Proteomes" id="UP000054047">
    <property type="component" value="Unassembled WGS sequence"/>
</dbReference>
<dbReference type="EMBL" id="KN732128">
    <property type="protein sequence ID" value="KIH59293.1"/>
    <property type="molecule type" value="Genomic_DNA"/>
</dbReference>
<dbReference type="OrthoDB" id="407509at2759"/>
<organism evidence="1 2">
    <name type="scientific">Ancylostoma duodenale</name>
    <dbReference type="NCBI Taxonomy" id="51022"/>
    <lineage>
        <taxon>Eukaryota</taxon>
        <taxon>Metazoa</taxon>
        <taxon>Ecdysozoa</taxon>
        <taxon>Nematoda</taxon>
        <taxon>Chromadorea</taxon>
        <taxon>Rhabditida</taxon>
        <taxon>Rhabditina</taxon>
        <taxon>Rhabditomorpha</taxon>
        <taxon>Strongyloidea</taxon>
        <taxon>Ancylostomatidae</taxon>
        <taxon>Ancylostomatinae</taxon>
        <taxon>Ancylostoma</taxon>
    </lineage>
</organism>
<protein>
    <submittedName>
        <fullName evidence="1">Uncharacterized protein</fullName>
    </submittedName>
</protein>
<evidence type="ECO:0000313" key="2">
    <source>
        <dbReference type="Proteomes" id="UP000054047"/>
    </source>
</evidence>
<evidence type="ECO:0000313" key="1">
    <source>
        <dbReference type="EMBL" id="KIH59293.1"/>
    </source>
</evidence>
<accession>A0A0C2CR67</accession>
<keyword evidence="2" id="KW-1185">Reference proteome</keyword>
<sequence length="94" mass="10368">MDYSTITTGLKDKDGAPITARIDIERIIADFYTKLYRSATMVPRCPSSTEDKPRPILISESLKGTASGLDGVTADLLRFGVYTMHKLLTDQLNS</sequence>